<dbReference type="RefSeq" id="WP_084661714.1">
    <property type="nucleotide sequence ID" value="NZ_FWWY01000001.1"/>
</dbReference>
<dbReference type="OrthoDB" id="2079268at2"/>
<dbReference type="EMBL" id="FWWY01000001">
    <property type="protein sequence ID" value="SMC07160.1"/>
    <property type="molecule type" value="Genomic_DNA"/>
</dbReference>
<evidence type="ECO:0000313" key="1">
    <source>
        <dbReference type="EMBL" id="SMC07160.1"/>
    </source>
</evidence>
<protein>
    <submittedName>
        <fullName evidence="1">Uncharacterized protein</fullName>
    </submittedName>
</protein>
<proteinExistence type="predicted"/>
<accession>A0A1W1WMA3</accession>
<organism evidence="1 2">
    <name type="scientific">Sulfobacillus thermosulfidooxidans (strain DSM 9293 / VKM B-1269 / AT-1)</name>
    <dbReference type="NCBI Taxonomy" id="929705"/>
    <lineage>
        <taxon>Bacteria</taxon>
        <taxon>Bacillati</taxon>
        <taxon>Bacillota</taxon>
        <taxon>Clostridia</taxon>
        <taxon>Eubacteriales</taxon>
        <taxon>Clostridiales Family XVII. Incertae Sedis</taxon>
        <taxon>Sulfobacillus</taxon>
    </lineage>
</organism>
<sequence>MQLIAQFSPNISTITRGFWTDVQQTEEWLRGLQKDITARTLLLKGKSLTQLEPWLPWSHSPLELEGWLNPMEVQLTWRYLLHFLVASGPDSLFIPCGGDAWIAWNPRTVIVRAPHNSWIWSHVIDSWDPAAWRTLDQIEWWEQGRLQQAARTDFGVFEQWQHPYGMEEWRINAADNHESILQLWWQQLANRLGTRPVKVSWRQEQLHNPNTILGLPVRLSWLGLKISGDQSQFWDGVSHWPEPRGLRATMQWSSPRWNAWWSTQVSLKRWKQGTRLEAHYTLNQRPLTRHAVKIMRQEMHHFPIFHLQSVMTPLVYSEQHTWMSLMERAQASRWKEMATENLKGYSWPRLPAMRIPRRIRLGSSWMIDKLSSHTGLWTIRHRSLPLAVQIHWPRKNHAGNLTVTFLNQISASLYDLDPRSDIDRFSLNRRYWASVIVHHILPVLERIFTSDDFR</sequence>
<gene>
    <name evidence="1" type="ORF">SAMN00768000_3231</name>
</gene>
<dbReference type="AlphaFoldDB" id="A0A1W1WMA3"/>
<keyword evidence="2" id="KW-1185">Reference proteome</keyword>
<reference evidence="2" key="1">
    <citation type="submission" date="2017-04" db="EMBL/GenBank/DDBJ databases">
        <authorList>
            <person name="Varghese N."/>
            <person name="Submissions S."/>
        </authorList>
    </citation>
    <scope>NUCLEOTIDE SEQUENCE [LARGE SCALE GENOMIC DNA]</scope>
    <source>
        <strain evidence="2">DSM 9293</strain>
    </source>
</reference>
<dbReference type="Proteomes" id="UP000192660">
    <property type="component" value="Unassembled WGS sequence"/>
</dbReference>
<name>A0A1W1WMA3_SULTA</name>
<evidence type="ECO:0000313" key="2">
    <source>
        <dbReference type="Proteomes" id="UP000192660"/>
    </source>
</evidence>